<organism evidence="1 2">
    <name type="scientific">Kytococcus aerolatus</name>
    <dbReference type="NCBI Taxonomy" id="592308"/>
    <lineage>
        <taxon>Bacteria</taxon>
        <taxon>Bacillati</taxon>
        <taxon>Actinomycetota</taxon>
        <taxon>Actinomycetes</taxon>
        <taxon>Micrococcales</taxon>
        <taxon>Kytococcaceae</taxon>
        <taxon>Kytococcus</taxon>
    </lineage>
</organism>
<protein>
    <submittedName>
        <fullName evidence="1">Uncharacterized protein</fullName>
    </submittedName>
</protein>
<name>A0A212T2S3_9MICO</name>
<accession>A0A212T2S3</accession>
<dbReference type="Proteomes" id="UP000198122">
    <property type="component" value="Unassembled WGS sequence"/>
</dbReference>
<keyword evidence="2" id="KW-1185">Reference proteome</keyword>
<sequence length="56" mass="5961">MGEGRVPIQRDAPPLAEVMARVAELPLDPLPAHLHGELRPAGTGPFLPAGVPVLWF</sequence>
<dbReference type="EMBL" id="FYEZ01000001">
    <property type="protein sequence ID" value="SNC60074.1"/>
    <property type="molecule type" value="Genomic_DNA"/>
</dbReference>
<reference evidence="1 2" key="1">
    <citation type="submission" date="2017-06" db="EMBL/GenBank/DDBJ databases">
        <authorList>
            <person name="Kim H.J."/>
            <person name="Triplett B.A."/>
        </authorList>
    </citation>
    <scope>NUCLEOTIDE SEQUENCE [LARGE SCALE GENOMIC DNA]</scope>
    <source>
        <strain evidence="1 2">DSM 22179</strain>
    </source>
</reference>
<dbReference type="AlphaFoldDB" id="A0A212T2S3"/>
<evidence type="ECO:0000313" key="2">
    <source>
        <dbReference type="Proteomes" id="UP000198122"/>
    </source>
</evidence>
<proteinExistence type="predicted"/>
<evidence type="ECO:0000313" key="1">
    <source>
        <dbReference type="EMBL" id="SNC60074.1"/>
    </source>
</evidence>
<gene>
    <name evidence="1" type="ORF">SAMN05445756_0200</name>
</gene>